<organism evidence="1 2">
    <name type="scientific">Plantactinospora soyae</name>
    <dbReference type="NCBI Taxonomy" id="1544732"/>
    <lineage>
        <taxon>Bacteria</taxon>
        <taxon>Bacillati</taxon>
        <taxon>Actinomycetota</taxon>
        <taxon>Actinomycetes</taxon>
        <taxon>Micromonosporales</taxon>
        <taxon>Micromonosporaceae</taxon>
        <taxon>Plantactinospora</taxon>
    </lineage>
</organism>
<dbReference type="Proteomes" id="UP000649753">
    <property type="component" value="Unassembled WGS sequence"/>
</dbReference>
<name>A0A927QZM1_9ACTN</name>
<accession>A0A927QZM1</accession>
<keyword evidence="2" id="KW-1185">Reference proteome</keyword>
<protein>
    <submittedName>
        <fullName evidence="1">Uncharacterized protein</fullName>
    </submittedName>
</protein>
<dbReference type="Gene3D" id="3.30.429.10">
    <property type="entry name" value="Macrophage Migration Inhibitory Factor"/>
    <property type="match status" value="1"/>
</dbReference>
<sequence length="166" mass="18677">MVFVRVHSVKGYLSAEQKREMGDRLIAAVADAEGLYNSERHQQTSWIQYFELDPENWYAPFTVGDTKAFLQADMIAPQDYVKSKEDARIAIEKVTAAIRDVIGDGLLPGRGPWVQLYVIPQGQWGMDGLVPDFEKARAYFAAETHDEAVRVLETVMGQRVDPSQVS</sequence>
<comment type="caution">
    <text evidence="1">The sequence shown here is derived from an EMBL/GenBank/DDBJ whole genome shotgun (WGS) entry which is preliminary data.</text>
</comment>
<dbReference type="AlphaFoldDB" id="A0A927QZM1"/>
<evidence type="ECO:0000313" key="2">
    <source>
        <dbReference type="Proteomes" id="UP000649753"/>
    </source>
</evidence>
<evidence type="ECO:0000313" key="1">
    <source>
        <dbReference type="EMBL" id="MBE1489212.1"/>
    </source>
</evidence>
<reference evidence="1" key="1">
    <citation type="submission" date="2020-10" db="EMBL/GenBank/DDBJ databases">
        <title>Sequencing the genomes of 1000 actinobacteria strains.</title>
        <authorList>
            <person name="Klenk H.-P."/>
        </authorList>
    </citation>
    <scope>NUCLEOTIDE SEQUENCE</scope>
    <source>
        <strain evidence="1">DSM 46832</strain>
    </source>
</reference>
<proteinExistence type="predicted"/>
<dbReference type="InterPro" id="IPR014347">
    <property type="entry name" value="Tautomerase/MIF_sf"/>
</dbReference>
<dbReference type="RefSeq" id="WP_192768717.1">
    <property type="nucleotide sequence ID" value="NZ_JADBEB010000001.1"/>
</dbReference>
<dbReference type="EMBL" id="JADBEB010000001">
    <property type="protein sequence ID" value="MBE1489212.1"/>
    <property type="molecule type" value="Genomic_DNA"/>
</dbReference>
<gene>
    <name evidence="1" type="ORF">H4W31_004850</name>
</gene>